<evidence type="ECO:0000313" key="2">
    <source>
        <dbReference type="Proteomes" id="UP001140087"/>
    </source>
</evidence>
<dbReference type="EC" id="2.3.1.50" evidence="1"/>
<protein>
    <submittedName>
        <fullName evidence="1">Serine palmitoyltransferase component</fullName>
        <ecNumber evidence="1">2.3.1.50</ecNumber>
    </submittedName>
</protein>
<keyword evidence="1" id="KW-0808">Transferase</keyword>
<feature type="non-terminal residue" evidence="1">
    <location>
        <position position="1"/>
    </location>
</feature>
<reference evidence="1" key="1">
    <citation type="submission" date="2022-07" db="EMBL/GenBank/DDBJ databases">
        <title>Phylogenomic reconstructions and comparative analyses of Kickxellomycotina fungi.</title>
        <authorList>
            <person name="Reynolds N.K."/>
            <person name="Stajich J.E."/>
            <person name="Barry K."/>
            <person name="Grigoriev I.V."/>
            <person name="Crous P."/>
            <person name="Smith M.E."/>
        </authorList>
    </citation>
    <scope>NUCLEOTIDE SEQUENCE</scope>
    <source>
        <strain evidence="1">BCRC 34780</strain>
    </source>
</reference>
<comment type="caution">
    <text evidence="1">The sequence shown here is derived from an EMBL/GenBank/DDBJ whole genome shotgun (WGS) entry which is preliminary data.</text>
</comment>
<keyword evidence="2" id="KW-1185">Reference proteome</keyword>
<organism evidence="1 2">
    <name type="scientific">Coemansia helicoidea</name>
    <dbReference type="NCBI Taxonomy" id="1286919"/>
    <lineage>
        <taxon>Eukaryota</taxon>
        <taxon>Fungi</taxon>
        <taxon>Fungi incertae sedis</taxon>
        <taxon>Zoopagomycota</taxon>
        <taxon>Kickxellomycotina</taxon>
        <taxon>Kickxellomycetes</taxon>
        <taxon>Kickxellales</taxon>
        <taxon>Kickxellaceae</taxon>
        <taxon>Coemansia</taxon>
    </lineage>
</organism>
<sequence>RIPGLQVEGAADSPLIHTRLTPEALVRMRRSGGTWTKEDIDRVLGEMAEEAQKDGILLTPATYVDEHERILPNPSIRICVSCTHTRKEIEKCAHAIKSAVSRVTSKKR</sequence>
<name>A0ACC1L2K2_9FUNG</name>
<accession>A0ACC1L2K2</accession>
<proteinExistence type="predicted"/>
<dbReference type="Proteomes" id="UP001140087">
    <property type="component" value="Unassembled WGS sequence"/>
</dbReference>
<dbReference type="EMBL" id="JANBUN010001034">
    <property type="protein sequence ID" value="KAJ2799998.1"/>
    <property type="molecule type" value="Genomic_DNA"/>
</dbReference>
<evidence type="ECO:0000313" key="1">
    <source>
        <dbReference type="EMBL" id="KAJ2799998.1"/>
    </source>
</evidence>
<gene>
    <name evidence="1" type="primary">LCB1_1</name>
    <name evidence="1" type="ORF">H4R21_003345</name>
</gene>
<keyword evidence="1" id="KW-0012">Acyltransferase</keyword>